<dbReference type="EMBL" id="DXBY01000309">
    <property type="protein sequence ID" value="HIZ37653.1"/>
    <property type="molecule type" value="Genomic_DNA"/>
</dbReference>
<feature type="compositionally biased region" description="Low complexity" evidence="1">
    <location>
        <begin position="50"/>
        <end position="66"/>
    </location>
</feature>
<dbReference type="Proteomes" id="UP000824037">
    <property type="component" value="Unassembled WGS sequence"/>
</dbReference>
<feature type="compositionally biased region" description="Polar residues" evidence="1">
    <location>
        <begin position="32"/>
        <end position="42"/>
    </location>
</feature>
<proteinExistence type="predicted"/>
<feature type="chain" id="PRO_5039483433" evidence="2">
    <location>
        <begin position="25"/>
        <end position="155"/>
    </location>
</feature>
<gene>
    <name evidence="3" type="ORF">H9815_17900</name>
</gene>
<organism evidence="3 4">
    <name type="scientific">Candidatus Ruania gallistercoris</name>
    <dbReference type="NCBI Taxonomy" id="2838746"/>
    <lineage>
        <taxon>Bacteria</taxon>
        <taxon>Bacillati</taxon>
        <taxon>Actinomycetota</taxon>
        <taxon>Actinomycetes</taxon>
        <taxon>Micrococcales</taxon>
        <taxon>Ruaniaceae</taxon>
        <taxon>Ruania</taxon>
    </lineage>
</organism>
<reference evidence="3" key="1">
    <citation type="journal article" date="2021" name="PeerJ">
        <title>Extensive microbial diversity within the chicken gut microbiome revealed by metagenomics and culture.</title>
        <authorList>
            <person name="Gilroy R."/>
            <person name="Ravi A."/>
            <person name="Getino M."/>
            <person name="Pursley I."/>
            <person name="Horton D.L."/>
            <person name="Alikhan N.F."/>
            <person name="Baker D."/>
            <person name="Gharbi K."/>
            <person name="Hall N."/>
            <person name="Watson M."/>
            <person name="Adriaenssens E.M."/>
            <person name="Foster-Nyarko E."/>
            <person name="Jarju S."/>
            <person name="Secka A."/>
            <person name="Antonio M."/>
            <person name="Oren A."/>
            <person name="Chaudhuri R.R."/>
            <person name="La Ragione R."/>
            <person name="Hildebrand F."/>
            <person name="Pallen M.J."/>
        </authorList>
    </citation>
    <scope>NUCLEOTIDE SEQUENCE</scope>
    <source>
        <strain evidence="3">ChiGjej4B4-7305</strain>
    </source>
</reference>
<dbReference type="PROSITE" id="PS51257">
    <property type="entry name" value="PROKAR_LIPOPROTEIN"/>
    <property type="match status" value="1"/>
</dbReference>
<evidence type="ECO:0000256" key="2">
    <source>
        <dbReference type="SAM" id="SignalP"/>
    </source>
</evidence>
<sequence>MHHRLATVLLAGALAGLVAGCADGSDPEDAPTTLQPTDTGPESTEPPDQPTDSPAPTDDATDPPGDVQEAVADLADRLGVPVADIDAGPLEAVTWPDGSLGCPQPGSSYPQVLTDGYRVMLTTDGDEYAYHAGEDGELTYCADPVDPVSGDTEAS</sequence>
<dbReference type="AlphaFoldDB" id="A0A9D2EHP4"/>
<reference evidence="3" key="2">
    <citation type="submission" date="2021-04" db="EMBL/GenBank/DDBJ databases">
        <authorList>
            <person name="Gilroy R."/>
        </authorList>
    </citation>
    <scope>NUCLEOTIDE SEQUENCE</scope>
    <source>
        <strain evidence="3">ChiGjej4B4-7305</strain>
    </source>
</reference>
<protein>
    <submittedName>
        <fullName evidence="3">Uncharacterized protein</fullName>
    </submittedName>
</protein>
<feature type="region of interest" description="Disordered" evidence="1">
    <location>
        <begin position="22"/>
        <end position="67"/>
    </location>
</feature>
<name>A0A9D2EHP4_9MICO</name>
<accession>A0A9D2EHP4</accession>
<evidence type="ECO:0000313" key="4">
    <source>
        <dbReference type="Proteomes" id="UP000824037"/>
    </source>
</evidence>
<evidence type="ECO:0000313" key="3">
    <source>
        <dbReference type="EMBL" id="HIZ37653.1"/>
    </source>
</evidence>
<keyword evidence="2" id="KW-0732">Signal</keyword>
<comment type="caution">
    <text evidence="3">The sequence shown here is derived from an EMBL/GenBank/DDBJ whole genome shotgun (WGS) entry which is preliminary data.</text>
</comment>
<evidence type="ECO:0000256" key="1">
    <source>
        <dbReference type="SAM" id="MobiDB-lite"/>
    </source>
</evidence>
<feature type="signal peptide" evidence="2">
    <location>
        <begin position="1"/>
        <end position="24"/>
    </location>
</feature>